<dbReference type="SUPFAM" id="SSF54001">
    <property type="entry name" value="Cysteine proteinases"/>
    <property type="match status" value="2"/>
</dbReference>
<evidence type="ECO:0008006" key="7">
    <source>
        <dbReference type="Google" id="ProtNLM"/>
    </source>
</evidence>
<dbReference type="RefSeq" id="WP_167046099.1">
    <property type="nucleotide sequence ID" value="NZ_JAAOZB010000001.1"/>
</dbReference>
<dbReference type="InterPro" id="IPR002931">
    <property type="entry name" value="Transglutaminase-like"/>
</dbReference>
<reference evidence="5 6" key="1">
    <citation type="submission" date="2020-07" db="EMBL/GenBank/DDBJ databases">
        <title>Sequencing the genomes of 1000 actinobacteria strains.</title>
        <authorList>
            <person name="Klenk H.-P."/>
        </authorList>
    </citation>
    <scope>NUCLEOTIDE SEQUENCE [LARGE SCALE GENOMIC DNA]</scope>
    <source>
        <strain evidence="5 6">DSM 27576</strain>
    </source>
</reference>
<dbReference type="Proteomes" id="UP000526083">
    <property type="component" value="Unassembled WGS sequence"/>
</dbReference>
<gene>
    <name evidence="5" type="ORF">FHX48_002001</name>
</gene>
<dbReference type="InterPro" id="IPR021878">
    <property type="entry name" value="TgpA_N"/>
</dbReference>
<evidence type="ECO:0000256" key="1">
    <source>
        <dbReference type="SAM" id="MobiDB-lite"/>
    </source>
</evidence>
<evidence type="ECO:0000313" key="6">
    <source>
        <dbReference type="Proteomes" id="UP000526083"/>
    </source>
</evidence>
<keyword evidence="2" id="KW-1133">Transmembrane helix</keyword>
<sequence>MSAAPAAGRIVSGSIYVGVAVTLAAIAAWPVYRNLQFILLVGVAVAAAAGIAWLAAWRKLSAWLIAACLAGAVIVLGVPLAVPSRMTSVSTVAAGLGDVLAGAVLGWKDLLTVELPVGNYRNLLVPALIVFLVGTCMALLLSWRSDRIGAAAVIVGIAMPFFGLLFGRTSVSDPVRLGGLEITAPIETLIGAATLLAAVLWLSWRSRDERQRALERVTITGGRRSAARGSRFDRSRAALAAAMVVCALVVAVAVVPWASSALSRDVLRSAVGPDLNLSAEISPLAEYRAQFADSRADEVLFTVTSTGEMPDRIRLATLDNYDGEVYRAGGETASATFVRVPSALDAGSGTPTDLDIEIDGLRGVWVPTAGNLVEVSFSGDRAAALADAFYYSQDAAAGIETADGGLESGDAYRLTSVTPSTTDVTAIEAPGTSDMTVELPANLESWIEEHVSGSGGEALDGLVTLLRERGYLSHALSVGDETPVWAESLGDYSFQPSASGHSLARIDTLFSRLLERESDPRAKKSENYVAAVGDDEQFAVAVALMAESLGFPARIVVGARVSTTDATLSTCDEGACRAADLAAWTEVQSADGQWVPIDVTPQHEQSPSLEVTEQRDPENMTEVRPDSVEEVVPPNPVQDDTTADENNENVTADISWLWTSLRVVGIALLIVLVLFGPLLLVTAARGLRRRGRRSRPEPVGKITGGWDELIDAAVDAGRSIPALSTRYELAAALDTRAATTLARDADRAVFSVDGASEAEADAFWVAVEQERRAYAREGSLWHRVRTALSLRSFIRFTASQPERRVAASLERRKRRNSRRTTS</sequence>
<feature type="compositionally biased region" description="Basic and acidic residues" evidence="1">
    <location>
        <begin position="612"/>
        <end position="627"/>
    </location>
</feature>
<accession>A0A7W3JQ41</accession>
<feature type="compositionally biased region" description="Polar residues" evidence="1">
    <location>
        <begin position="602"/>
        <end position="611"/>
    </location>
</feature>
<keyword evidence="2" id="KW-0812">Transmembrane</keyword>
<name>A0A7W3JQ41_9MICO</name>
<evidence type="ECO:0000259" key="4">
    <source>
        <dbReference type="Pfam" id="PF11992"/>
    </source>
</evidence>
<dbReference type="Pfam" id="PF01841">
    <property type="entry name" value="Transglut_core"/>
    <property type="match status" value="1"/>
</dbReference>
<evidence type="ECO:0000313" key="5">
    <source>
        <dbReference type="EMBL" id="MBA8816908.1"/>
    </source>
</evidence>
<evidence type="ECO:0000256" key="2">
    <source>
        <dbReference type="SAM" id="Phobius"/>
    </source>
</evidence>
<feature type="domain" description="Transglutaminase-like" evidence="3">
    <location>
        <begin position="528"/>
        <end position="598"/>
    </location>
</feature>
<feature type="transmembrane region" description="Helical" evidence="2">
    <location>
        <begin position="62"/>
        <end position="82"/>
    </location>
</feature>
<protein>
    <recommendedName>
        <fullName evidence="7">Transglutaminase-like superfamily protein</fullName>
    </recommendedName>
</protein>
<feature type="transmembrane region" description="Helical" evidence="2">
    <location>
        <begin position="37"/>
        <end position="56"/>
    </location>
</feature>
<dbReference type="EMBL" id="JACGWY010000003">
    <property type="protein sequence ID" value="MBA8816908.1"/>
    <property type="molecule type" value="Genomic_DNA"/>
</dbReference>
<proteinExistence type="predicted"/>
<keyword evidence="2" id="KW-0472">Membrane</keyword>
<dbReference type="AlphaFoldDB" id="A0A7W3JQ41"/>
<comment type="caution">
    <text evidence="5">The sequence shown here is derived from an EMBL/GenBank/DDBJ whole genome shotgun (WGS) entry which is preliminary data.</text>
</comment>
<evidence type="ECO:0000259" key="3">
    <source>
        <dbReference type="Pfam" id="PF01841"/>
    </source>
</evidence>
<feature type="transmembrane region" description="Helical" evidence="2">
    <location>
        <begin position="186"/>
        <end position="204"/>
    </location>
</feature>
<dbReference type="InterPro" id="IPR038765">
    <property type="entry name" value="Papain-like_cys_pep_sf"/>
</dbReference>
<feature type="transmembrane region" description="Helical" evidence="2">
    <location>
        <begin position="148"/>
        <end position="166"/>
    </location>
</feature>
<feature type="transmembrane region" description="Helical" evidence="2">
    <location>
        <begin position="89"/>
        <end position="107"/>
    </location>
</feature>
<feature type="transmembrane region" description="Helical" evidence="2">
    <location>
        <begin position="123"/>
        <end position="141"/>
    </location>
</feature>
<feature type="transmembrane region" description="Helical" evidence="2">
    <location>
        <begin position="656"/>
        <end position="684"/>
    </location>
</feature>
<feature type="transmembrane region" description="Helical" evidence="2">
    <location>
        <begin position="237"/>
        <end position="258"/>
    </location>
</feature>
<keyword evidence="6" id="KW-1185">Reference proteome</keyword>
<dbReference type="Pfam" id="PF11992">
    <property type="entry name" value="TgpA_N"/>
    <property type="match status" value="1"/>
</dbReference>
<organism evidence="5 6">
    <name type="scientific">Microbacterium halimionae</name>
    <dbReference type="NCBI Taxonomy" id="1526413"/>
    <lineage>
        <taxon>Bacteria</taxon>
        <taxon>Bacillati</taxon>
        <taxon>Actinomycetota</taxon>
        <taxon>Actinomycetes</taxon>
        <taxon>Micrococcales</taxon>
        <taxon>Microbacteriaceae</taxon>
        <taxon>Microbacterium</taxon>
    </lineage>
</organism>
<feature type="domain" description="Protein-glutamine gamma-glutamyltransferase TgpA N-terminal" evidence="4">
    <location>
        <begin position="20"/>
        <end position="422"/>
    </location>
</feature>
<feature type="region of interest" description="Disordered" evidence="1">
    <location>
        <begin position="600"/>
        <end position="646"/>
    </location>
</feature>
<feature type="transmembrane region" description="Helical" evidence="2">
    <location>
        <begin position="6"/>
        <end position="30"/>
    </location>
</feature>
<dbReference type="Gene3D" id="3.10.620.30">
    <property type="match status" value="1"/>
</dbReference>